<sequence>MPSPDHVAIVGAGPAGAFLSRLLSDAGFEVEVFEALPRLAAKPCGWATPYTIESFFEVPEDVVLCEVRGYRVYVEGRVEKEGWGRRYGYIVDKRRLLEHLLEGVTVRRKGVDPAKLEGYKLVVDARGHAVYSGVKARALQAVARGVSTGDSDFIETFFETEFVGYSWVFPLGGSRVKVGVGGLAGFDFLRARLHSLLRRLGSPQVERVEGGVVASGGLAQQSSPPRVGEALGATMPLSGEGIRPGMLSALALFKSITTGADFAEELEKTGLPLNIKVQLAILRKLESLPPKGRAELIRSAPAEILECVTAGCVTPAFIAKAIARWPLFFAKLGLPARLPRPRS</sequence>
<accession>A0A7J3X5G9</accession>
<dbReference type="EMBL" id="DRZM01000029">
    <property type="protein sequence ID" value="HHP04285.1"/>
    <property type="molecule type" value="Genomic_DNA"/>
</dbReference>
<dbReference type="InterPro" id="IPR050407">
    <property type="entry name" value="Geranylgeranyl_reductase"/>
</dbReference>
<organism evidence="1">
    <name type="scientific">Thermofilum pendens</name>
    <dbReference type="NCBI Taxonomy" id="2269"/>
    <lineage>
        <taxon>Archaea</taxon>
        <taxon>Thermoproteota</taxon>
        <taxon>Thermoprotei</taxon>
        <taxon>Thermofilales</taxon>
        <taxon>Thermofilaceae</taxon>
        <taxon>Thermofilum</taxon>
    </lineage>
</organism>
<protein>
    <submittedName>
        <fullName evidence="1">NAD(P)/FAD-dependent oxidoreductase</fullName>
    </submittedName>
</protein>
<dbReference type="AlphaFoldDB" id="A0A7J3X5G9"/>
<dbReference type="PANTHER" id="PTHR42685:SF20">
    <property type="entry name" value="HYDROGENASE, PUTATIVE-RELATED"/>
    <property type="match status" value="1"/>
</dbReference>
<dbReference type="InterPro" id="IPR036188">
    <property type="entry name" value="FAD/NAD-bd_sf"/>
</dbReference>
<dbReference type="Gene3D" id="3.50.50.60">
    <property type="entry name" value="FAD/NAD(P)-binding domain"/>
    <property type="match status" value="1"/>
</dbReference>
<comment type="caution">
    <text evidence="1">The sequence shown here is derived from an EMBL/GenBank/DDBJ whole genome shotgun (WGS) entry which is preliminary data.</text>
</comment>
<proteinExistence type="predicted"/>
<dbReference type="SUPFAM" id="SSF51905">
    <property type="entry name" value="FAD/NAD(P)-binding domain"/>
    <property type="match status" value="1"/>
</dbReference>
<dbReference type="Pfam" id="PF13450">
    <property type="entry name" value="NAD_binding_8"/>
    <property type="match status" value="1"/>
</dbReference>
<evidence type="ECO:0000313" key="1">
    <source>
        <dbReference type="EMBL" id="HHP04285.1"/>
    </source>
</evidence>
<name>A0A7J3X5G9_THEPE</name>
<dbReference type="PANTHER" id="PTHR42685">
    <property type="entry name" value="GERANYLGERANYL DIPHOSPHATE REDUCTASE"/>
    <property type="match status" value="1"/>
</dbReference>
<reference evidence="1" key="1">
    <citation type="journal article" date="2020" name="mSystems">
        <title>Genome- and Community-Level Interaction Insights into Carbon Utilization and Element Cycling Functions of Hydrothermarchaeota in Hydrothermal Sediment.</title>
        <authorList>
            <person name="Zhou Z."/>
            <person name="Liu Y."/>
            <person name="Xu W."/>
            <person name="Pan J."/>
            <person name="Luo Z.H."/>
            <person name="Li M."/>
        </authorList>
    </citation>
    <scope>NUCLEOTIDE SEQUENCE [LARGE SCALE GENOMIC DNA]</scope>
    <source>
        <strain evidence="1">SpSt-1125</strain>
    </source>
</reference>
<gene>
    <name evidence="1" type="ORF">ENM88_00870</name>
</gene>